<reference evidence="2 3" key="1">
    <citation type="journal article" date="2020" name="Nature">
        <title>Six reference-quality genomes reveal evolution of bat adaptations.</title>
        <authorList>
            <person name="Jebb D."/>
            <person name="Huang Z."/>
            <person name="Pippel M."/>
            <person name="Hughes G.M."/>
            <person name="Lavrichenko K."/>
            <person name="Devanna P."/>
            <person name="Winkler S."/>
            <person name="Jermiin L.S."/>
            <person name="Skirmuntt E.C."/>
            <person name="Katzourakis A."/>
            <person name="Burkitt-Gray L."/>
            <person name="Ray D.A."/>
            <person name="Sullivan K.A.M."/>
            <person name="Roscito J.G."/>
            <person name="Kirilenko B.M."/>
            <person name="Davalos L.M."/>
            <person name="Corthals A.P."/>
            <person name="Power M.L."/>
            <person name="Jones G."/>
            <person name="Ransome R.D."/>
            <person name="Dechmann D.K.N."/>
            <person name="Locatelli A.G."/>
            <person name="Puechmaille S.J."/>
            <person name="Fedrigo O."/>
            <person name="Jarvis E.D."/>
            <person name="Hiller M."/>
            <person name="Vernes S.C."/>
            <person name="Myers E.W."/>
            <person name="Teeling E.C."/>
        </authorList>
    </citation>
    <scope>NUCLEOTIDE SEQUENCE [LARGE SCALE GENOMIC DNA]</scope>
    <source>
        <strain evidence="2">MRouAeg1</strain>
        <tissue evidence="2">Muscle</tissue>
    </source>
</reference>
<evidence type="ECO:0000256" key="1">
    <source>
        <dbReference type="SAM" id="MobiDB-lite"/>
    </source>
</evidence>
<sequence>MQITLTSCLTSDVVMLYSSFQRRGRPEPSAPLTPPGRRPQRPGKQLGGV</sequence>
<keyword evidence="3" id="KW-1185">Reference proteome</keyword>
<evidence type="ECO:0000313" key="2">
    <source>
        <dbReference type="EMBL" id="KAF6401404.1"/>
    </source>
</evidence>
<gene>
    <name evidence="2" type="ORF">HJG63_009514</name>
</gene>
<name>A0A7J8BRN8_ROUAE</name>
<dbReference type="AlphaFoldDB" id="A0A7J8BRN8"/>
<protein>
    <submittedName>
        <fullName evidence="2">Uncharacterized protein</fullName>
    </submittedName>
</protein>
<feature type="compositionally biased region" description="Pro residues" evidence="1">
    <location>
        <begin position="28"/>
        <end position="37"/>
    </location>
</feature>
<evidence type="ECO:0000313" key="3">
    <source>
        <dbReference type="Proteomes" id="UP000593571"/>
    </source>
</evidence>
<accession>A0A7J8BRN8</accession>
<organism evidence="2 3">
    <name type="scientific">Rousettus aegyptiacus</name>
    <name type="common">Egyptian fruit bat</name>
    <name type="synonym">Pteropus aegyptiacus</name>
    <dbReference type="NCBI Taxonomy" id="9407"/>
    <lineage>
        <taxon>Eukaryota</taxon>
        <taxon>Metazoa</taxon>
        <taxon>Chordata</taxon>
        <taxon>Craniata</taxon>
        <taxon>Vertebrata</taxon>
        <taxon>Euteleostomi</taxon>
        <taxon>Mammalia</taxon>
        <taxon>Eutheria</taxon>
        <taxon>Laurasiatheria</taxon>
        <taxon>Chiroptera</taxon>
        <taxon>Yinpterochiroptera</taxon>
        <taxon>Pteropodoidea</taxon>
        <taxon>Pteropodidae</taxon>
        <taxon>Rousettinae</taxon>
        <taxon>Rousettus</taxon>
    </lineage>
</organism>
<dbReference type="EMBL" id="JACASE010000016">
    <property type="protein sequence ID" value="KAF6401404.1"/>
    <property type="molecule type" value="Genomic_DNA"/>
</dbReference>
<proteinExistence type="predicted"/>
<dbReference type="Proteomes" id="UP000593571">
    <property type="component" value="Unassembled WGS sequence"/>
</dbReference>
<comment type="caution">
    <text evidence="2">The sequence shown here is derived from an EMBL/GenBank/DDBJ whole genome shotgun (WGS) entry which is preliminary data.</text>
</comment>
<feature type="region of interest" description="Disordered" evidence="1">
    <location>
        <begin position="20"/>
        <end position="49"/>
    </location>
</feature>